<organism evidence="3">
    <name type="scientific">Anisakis simplex</name>
    <name type="common">Herring worm</name>
    <dbReference type="NCBI Taxonomy" id="6269"/>
    <lineage>
        <taxon>Eukaryota</taxon>
        <taxon>Metazoa</taxon>
        <taxon>Ecdysozoa</taxon>
        <taxon>Nematoda</taxon>
        <taxon>Chromadorea</taxon>
        <taxon>Rhabditida</taxon>
        <taxon>Spirurina</taxon>
        <taxon>Ascaridomorpha</taxon>
        <taxon>Ascaridoidea</taxon>
        <taxon>Anisakidae</taxon>
        <taxon>Anisakis</taxon>
        <taxon>Anisakis simplex complex</taxon>
    </lineage>
</organism>
<sequence>MQWNLPHMPWDETSIEVVKFDVNDDGKTKRLNDRIVELSMKNVNFHAPQWSPQSQLHLICDRTNWWNVYSVDLEQKQLNENVYETQSEIGAPQWQFCDRHYAMNQHGSRFVLF</sequence>
<dbReference type="PANTHER" id="PTHR43056">
    <property type="entry name" value="PEPTIDASE S9 PROLYL OLIGOPEPTIDASE"/>
    <property type="match status" value="1"/>
</dbReference>
<dbReference type="EMBL" id="UYRR01007993">
    <property type="protein sequence ID" value="VDK24019.1"/>
    <property type="molecule type" value="Genomic_DNA"/>
</dbReference>
<proteinExistence type="predicted"/>
<evidence type="ECO:0000313" key="2">
    <source>
        <dbReference type="Proteomes" id="UP000267096"/>
    </source>
</evidence>
<keyword evidence="2" id="KW-1185">Reference proteome</keyword>
<reference evidence="1 2" key="2">
    <citation type="submission" date="2018-11" db="EMBL/GenBank/DDBJ databases">
        <authorList>
            <consortium name="Pathogen Informatics"/>
        </authorList>
    </citation>
    <scope>NUCLEOTIDE SEQUENCE [LARGE SCALE GENOMIC DNA]</scope>
</reference>
<gene>
    <name evidence="1" type="ORF">ASIM_LOCUS4532</name>
</gene>
<protein>
    <submittedName>
        <fullName evidence="3">Dipeptidyl peptidase family member 6 (inferred by orthology to a C. elegans protein)</fullName>
    </submittedName>
</protein>
<reference evidence="3" key="1">
    <citation type="submission" date="2017-02" db="UniProtKB">
        <authorList>
            <consortium name="WormBaseParasite"/>
        </authorList>
    </citation>
    <scope>IDENTIFICATION</scope>
</reference>
<dbReference type="Proteomes" id="UP000267096">
    <property type="component" value="Unassembled WGS sequence"/>
</dbReference>
<dbReference type="WBParaSite" id="ASIM_0000472201-mRNA-1">
    <property type="protein sequence ID" value="ASIM_0000472201-mRNA-1"/>
    <property type="gene ID" value="ASIM_0000472201"/>
</dbReference>
<dbReference type="SUPFAM" id="SSF82171">
    <property type="entry name" value="DPP6 N-terminal domain-like"/>
    <property type="match status" value="1"/>
</dbReference>
<evidence type="ECO:0000313" key="3">
    <source>
        <dbReference type="WBParaSite" id="ASIM_0000472201-mRNA-1"/>
    </source>
</evidence>
<evidence type="ECO:0000313" key="1">
    <source>
        <dbReference type="EMBL" id="VDK24019.1"/>
    </source>
</evidence>
<dbReference type="InterPro" id="IPR050585">
    <property type="entry name" value="Xaa-Pro_dipeptidyl-ppase/CocE"/>
</dbReference>
<name>A0A0M3JAV0_ANISI</name>
<dbReference type="AlphaFoldDB" id="A0A0M3JAV0"/>
<accession>A0A0M3JAV0</accession>
<dbReference type="PANTHER" id="PTHR43056:SF5">
    <property type="entry name" value="PEPTIDASE S9 PROLYL OLIGOPEPTIDASE CATALYTIC DOMAIN-CONTAINING PROTEIN"/>
    <property type="match status" value="1"/>
</dbReference>